<dbReference type="InterPro" id="IPR013328">
    <property type="entry name" value="6PGD_dom2"/>
</dbReference>
<dbReference type="EC" id="1.1.1.169" evidence="3 10"/>
<dbReference type="Proteomes" id="UP000436822">
    <property type="component" value="Unassembled WGS sequence"/>
</dbReference>
<dbReference type="InterPro" id="IPR050838">
    <property type="entry name" value="Ketopantoate_reductase"/>
</dbReference>
<evidence type="ECO:0000259" key="12">
    <source>
        <dbReference type="Pfam" id="PF08546"/>
    </source>
</evidence>
<dbReference type="GO" id="GO:0005737">
    <property type="term" value="C:cytoplasm"/>
    <property type="evidence" value="ECO:0007669"/>
    <property type="project" value="TreeGrafter"/>
</dbReference>
<gene>
    <name evidence="13" type="ORF">KIN_31640</name>
</gene>
<dbReference type="PANTHER" id="PTHR43765:SF2">
    <property type="entry name" value="2-DEHYDROPANTOATE 2-REDUCTASE"/>
    <property type="match status" value="1"/>
</dbReference>
<dbReference type="InterPro" id="IPR003710">
    <property type="entry name" value="ApbA"/>
</dbReference>
<dbReference type="InterPro" id="IPR013752">
    <property type="entry name" value="KPA_reductase"/>
</dbReference>
<evidence type="ECO:0000259" key="11">
    <source>
        <dbReference type="Pfam" id="PF02558"/>
    </source>
</evidence>
<dbReference type="Pfam" id="PF02558">
    <property type="entry name" value="ApbA"/>
    <property type="match status" value="1"/>
</dbReference>
<organism evidence="13 14">
    <name type="scientific">Litoreibacter roseus</name>
    <dbReference type="NCBI Taxonomy" id="2601869"/>
    <lineage>
        <taxon>Bacteria</taxon>
        <taxon>Pseudomonadati</taxon>
        <taxon>Pseudomonadota</taxon>
        <taxon>Alphaproteobacteria</taxon>
        <taxon>Rhodobacterales</taxon>
        <taxon>Roseobacteraceae</taxon>
        <taxon>Litoreibacter</taxon>
    </lineage>
</organism>
<dbReference type="Gene3D" id="1.10.1040.10">
    <property type="entry name" value="N-(1-d-carboxylethyl)-l-norvaline Dehydrogenase, domain 2"/>
    <property type="match status" value="1"/>
</dbReference>
<dbReference type="EMBL" id="BLJE01000003">
    <property type="protein sequence ID" value="GFE66090.1"/>
    <property type="molecule type" value="Genomic_DNA"/>
</dbReference>
<evidence type="ECO:0000313" key="14">
    <source>
        <dbReference type="Proteomes" id="UP000436822"/>
    </source>
</evidence>
<keyword evidence="14" id="KW-1185">Reference proteome</keyword>
<evidence type="ECO:0000256" key="7">
    <source>
        <dbReference type="ARBA" id="ARBA00023002"/>
    </source>
</evidence>
<dbReference type="RefSeq" id="WP_159808768.1">
    <property type="nucleotide sequence ID" value="NZ_BLJE01000003.1"/>
</dbReference>
<reference evidence="13 14" key="1">
    <citation type="submission" date="2019-12" db="EMBL/GenBank/DDBJ databases">
        <title>Litoreibacter badius sp. nov., a novel bacteriochlorophyll a-containing bacterium in the genus Litoreibacter.</title>
        <authorList>
            <person name="Kanamuro M."/>
            <person name="Takabe Y."/>
            <person name="Mori K."/>
            <person name="Takaichi S."/>
            <person name="Hanada S."/>
        </authorList>
    </citation>
    <scope>NUCLEOTIDE SEQUENCE [LARGE SCALE GENOMIC DNA]</scope>
    <source>
        <strain evidence="13 14">K6</strain>
    </source>
</reference>
<evidence type="ECO:0000256" key="3">
    <source>
        <dbReference type="ARBA" id="ARBA00013014"/>
    </source>
</evidence>
<dbReference type="Gene3D" id="3.40.50.720">
    <property type="entry name" value="NAD(P)-binding Rossmann-like Domain"/>
    <property type="match status" value="1"/>
</dbReference>
<evidence type="ECO:0000256" key="10">
    <source>
        <dbReference type="RuleBase" id="RU362068"/>
    </source>
</evidence>
<evidence type="ECO:0000256" key="9">
    <source>
        <dbReference type="ARBA" id="ARBA00048793"/>
    </source>
</evidence>
<evidence type="ECO:0000256" key="5">
    <source>
        <dbReference type="ARBA" id="ARBA00022655"/>
    </source>
</evidence>
<feature type="domain" description="Ketopantoate reductase C-terminal" evidence="12">
    <location>
        <begin position="171"/>
        <end position="308"/>
    </location>
</feature>
<dbReference type="UniPathway" id="UPA00028">
    <property type="reaction ID" value="UER00004"/>
</dbReference>
<dbReference type="GO" id="GO:0015940">
    <property type="term" value="P:pantothenate biosynthetic process"/>
    <property type="evidence" value="ECO:0007669"/>
    <property type="project" value="UniProtKB-UniPathway"/>
</dbReference>
<keyword evidence="6 10" id="KW-0521">NADP</keyword>
<comment type="function">
    <text evidence="10">Catalyzes the NADPH-dependent reduction of ketopantoate into pantoic acid.</text>
</comment>
<evidence type="ECO:0000256" key="8">
    <source>
        <dbReference type="ARBA" id="ARBA00032024"/>
    </source>
</evidence>
<name>A0A6N6JJQ8_9RHOB</name>
<evidence type="ECO:0000256" key="2">
    <source>
        <dbReference type="ARBA" id="ARBA00007870"/>
    </source>
</evidence>
<evidence type="ECO:0000256" key="1">
    <source>
        <dbReference type="ARBA" id="ARBA00004994"/>
    </source>
</evidence>
<dbReference type="GO" id="GO:0008677">
    <property type="term" value="F:2-dehydropantoate 2-reductase activity"/>
    <property type="evidence" value="ECO:0007669"/>
    <property type="project" value="UniProtKB-EC"/>
</dbReference>
<dbReference type="InterPro" id="IPR013332">
    <property type="entry name" value="KPR_N"/>
</dbReference>
<evidence type="ECO:0000256" key="6">
    <source>
        <dbReference type="ARBA" id="ARBA00022857"/>
    </source>
</evidence>
<dbReference type="InterPro" id="IPR008927">
    <property type="entry name" value="6-PGluconate_DH-like_C_sf"/>
</dbReference>
<comment type="catalytic activity">
    <reaction evidence="9 10">
        <text>(R)-pantoate + NADP(+) = 2-dehydropantoate + NADPH + H(+)</text>
        <dbReference type="Rhea" id="RHEA:16233"/>
        <dbReference type="ChEBI" id="CHEBI:11561"/>
        <dbReference type="ChEBI" id="CHEBI:15378"/>
        <dbReference type="ChEBI" id="CHEBI:15980"/>
        <dbReference type="ChEBI" id="CHEBI:57783"/>
        <dbReference type="ChEBI" id="CHEBI:58349"/>
        <dbReference type="EC" id="1.1.1.169"/>
    </reaction>
</comment>
<evidence type="ECO:0000313" key="13">
    <source>
        <dbReference type="EMBL" id="GFE66090.1"/>
    </source>
</evidence>
<comment type="similarity">
    <text evidence="2 10">Belongs to the ketopantoate reductase family.</text>
</comment>
<comment type="pathway">
    <text evidence="1 10">Cofactor biosynthesis; (R)-pantothenate biosynthesis; (R)-pantoate from 3-methyl-2-oxobutanoate: step 2/2.</text>
</comment>
<keyword evidence="5 10" id="KW-0566">Pantothenate biosynthesis</keyword>
<dbReference type="PANTHER" id="PTHR43765">
    <property type="entry name" value="2-DEHYDROPANTOATE 2-REDUCTASE-RELATED"/>
    <property type="match status" value="1"/>
</dbReference>
<dbReference type="InterPro" id="IPR036291">
    <property type="entry name" value="NAD(P)-bd_dom_sf"/>
</dbReference>
<keyword evidence="7 10" id="KW-0560">Oxidoreductase</keyword>
<dbReference type="SUPFAM" id="SSF48179">
    <property type="entry name" value="6-phosphogluconate dehydrogenase C-terminal domain-like"/>
    <property type="match status" value="1"/>
</dbReference>
<dbReference type="OrthoDB" id="9796561at2"/>
<accession>A0A6N6JJQ8</accession>
<proteinExistence type="inferred from homology"/>
<dbReference type="SUPFAM" id="SSF51735">
    <property type="entry name" value="NAD(P)-binding Rossmann-fold domains"/>
    <property type="match status" value="1"/>
</dbReference>
<dbReference type="NCBIfam" id="TIGR00745">
    <property type="entry name" value="apbA_panE"/>
    <property type="match status" value="1"/>
</dbReference>
<comment type="caution">
    <text evidence="13">The sequence shown here is derived from an EMBL/GenBank/DDBJ whole genome shotgun (WGS) entry which is preliminary data.</text>
</comment>
<protein>
    <recommendedName>
        <fullName evidence="4 10">2-dehydropantoate 2-reductase</fullName>
        <ecNumber evidence="3 10">1.1.1.169</ecNumber>
    </recommendedName>
    <alternativeName>
        <fullName evidence="8 10">Ketopantoate reductase</fullName>
    </alternativeName>
</protein>
<dbReference type="AlphaFoldDB" id="A0A6N6JJQ8"/>
<dbReference type="GO" id="GO:0050661">
    <property type="term" value="F:NADP binding"/>
    <property type="evidence" value="ECO:0007669"/>
    <property type="project" value="TreeGrafter"/>
</dbReference>
<feature type="domain" description="Ketopantoate reductase N-terminal" evidence="11">
    <location>
        <begin position="2"/>
        <end position="151"/>
    </location>
</feature>
<dbReference type="Pfam" id="PF08546">
    <property type="entry name" value="ApbA_C"/>
    <property type="match status" value="1"/>
</dbReference>
<sequence length="328" mass="34276">MIVVFGAGAIGCFVGGMLAASGTPVTLIGRAKAMAPLEGNFTVCALGGQPMAVPAMHVTRATEPGALAQASTVLVCVKSGDTKDAARAITACAPQNARVISLQNGVTNATTLAGALGAERVTAGMFGFNVIQSPAGSFSQVTEGEVVLGETGADLVKTFQPTEIHAATNPNIEGIQWTKLLMNLNNALNLLSGIGLKTQLQDRQWRRVLSVAMSEGIAVARADGVRLERVGKVHPKLLPSLLRLPDILFSRVANAMLRIDPAARSSMVADYHAGRPSEIAWLNGFIVDRAAEHGLHAPVNTKICQLVNSAFAAEDRVDLNLSAGQLLQ</sequence>
<evidence type="ECO:0000256" key="4">
    <source>
        <dbReference type="ARBA" id="ARBA00019465"/>
    </source>
</evidence>